<dbReference type="SUPFAM" id="SSF51984">
    <property type="entry name" value="MurCD N-terminal domain"/>
    <property type="match status" value="1"/>
</dbReference>
<accession>A0A5C4U550</accession>
<dbReference type="GO" id="GO:0008360">
    <property type="term" value="P:regulation of cell shape"/>
    <property type="evidence" value="ECO:0007669"/>
    <property type="project" value="UniProtKB-KW"/>
</dbReference>
<evidence type="ECO:0000256" key="3">
    <source>
        <dbReference type="ARBA" id="ARBA00022490"/>
    </source>
</evidence>
<dbReference type="NCBIfam" id="TIGR01087">
    <property type="entry name" value="murD"/>
    <property type="match status" value="1"/>
</dbReference>
<organism evidence="9 10">
    <name type="scientific">Corynebacterium tapiri</name>
    <dbReference type="NCBI Taxonomy" id="1448266"/>
    <lineage>
        <taxon>Bacteria</taxon>
        <taxon>Bacillati</taxon>
        <taxon>Actinomycetota</taxon>
        <taxon>Actinomycetes</taxon>
        <taxon>Mycobacteriales</taxon>
        <taxon>Corynebacteriaceae</taxon>
        <taxon>Corynebacterium</taxon>
    </lineage>
</organism>
<dbReference type="SUPFAM" id="SSF53623">
    <property type="entry name" value="MurD-like peptide ligases, catalytic domain"/>
    <property type="match status" value="1"/>
</dbReference>
<protein>
    <recommendedName>
        <fullName evidence="7">UDP-N-acetylmuramoylalanine--D-glutamate ligase</fullName>
        <ecNumber evidence="7">6.3.2.9</ecNumber>
    </recommendedName>
    <alternativeName>
        <fullName evidence="7">D-glutamic acid-adding enzyme</fullName>
    </alternativeName>
    <alternativeName>
        <fullName evidence="7">UDP-N-acetylmuramoyl-L-alanyl-D-glutamate synthetase</fullName>
    </alternativeName>
</protein>
<evidence type="ECO:0000313" key="9">
    <source>
        <dbReference type="EMBL" id="TNL99400.1"/>
    </source>
</evidence>
<feature type="domain" description="Mur ligase central" evidence="8">
    <location>
        <begin position="123"/>
        <end position="251"/>
    </location>
</feature>
<keyword evidence="7" id="KW-0132">Cell division</keyword>
<dbReference type="Pfam" id="PF08245">
    <property type="entry name" value="Mur_ligase_M"/>
    <property type="match status" value="1"/>
</dbReference>
<dbReference type="InterPro" id="IPR036565">
    <property type="entry name" value="Mur-like_cat_sf"/>
</dbReference>
<dbReference type="Proteomes" id="UP000312032">
    <property type="component" value="Unassembled WGS sequence"/>
</dbReference>
<keyword evidence="10" id="KW-1185">Reference proteome</keyword>
<keyword evidence="3 7" id="KW-0963">Cytoplasm</keyword>
<comment type="similarity">
    <text evidence="7">Belongs to the MurCDEF family.</text>
</comment>
<dbReference type="InterPro" id="IPR036615">
    <property type="entry name" value="Mur_ligase_C_dom_sf"/>
</dbReference>
<dbReference type="GO" id="GO:0005524">
    <property type="term" value="F:ATP binding"/>
    <property type="evidence" value="ECO:0007669"/>
    <property type="project" value="UniProtKB-UniRule"/>
</dbReference>
<keyword evidence="7" id="KW-0131">Cell cycle</keyword>
<comment type="pathway">
    <text evidence="2 7">Cell wall biogenesis; peptidoglycan biosynthesis.</text>
</comment>
<sequence>MTEFETSLGYSQVLVTGAGVSGASVARLLRKLGVEVTLVDDNEATLSAVAAETGVDTASVNKAAGLVAAGWPDLIVTSPGWRPDSALFGLASDAGIEIIGDVELAWRVDQAQLCGPKRTWLAVTGTNGKTTTTAMLAEIMQAHGRKTGHTAQAVGNIGTAVCDALTSTERIDVLVAELSSFQLHWSCQLHPSAGVLLNVAEDHLDWHGSFEAYGQAKARVLNADHPIAGVDDSHVRALATQDNLVGFTMNAPAAGQVGVVDGKIVDATGGEPVEIAPTQGIEPAGPAGIYDALAATAAARSQGVSPETIAQALADFSVAGHRGAIVARGQQTWIDNSKATNPHAAEAALAAIDPNDGVAWIAGGQLKGASIEDVVKNHGHRMRSASVIGVDGAEIVEALRTHAPHVRVTHVTSTDPLRAMHLACEAASISEASTVLLAPAAASLDMYTGMAQRGDVFARAAQMCEDNRITDLPGQGA</sequence>
<dbReference type="InterPro" id="IPR005762">
    <property type="entry name" value="MurD"/>
</dbReference>
<dbReference type="GO" id="GO:0071555">
    <property type="term" value="P:cell wall organization"/>
    <property type="evidence" value="ECO:0007669"/>
    <property type="project" value="UniProtKB-KW"/>
</dbReference>
<feature type="binding site" evidence="7">
    <location>
        <begin position="125"/>
        <end position="131"/>
    </location>
    <ligand>
        <name>ATP</name>
        <dbReference type="ChEBI" id="CHEBI:30616"/>
    </ligand>
</feature>
<evidence type="ECO:0000256" key="1">
    <source>
        <dbReference type="ARBA" id="ARBA00004496"/>
    </source>
</evidence>
<dbReference type="Gene3D" id="3.40.50.720">
    <property type="entry name" value="NAD(P)-binding Rossmann-like Domain"/>
    <property type="match status" value="1"/>
</dbReference>
<evidence type="ECO:0000256" key="4">
    <source>
        <dbReference type="ARBA" id="ARBA00022598"/>
    </source>
</evidence>
<evidence type="ECO:0000256" key="6">
    <source>
        <dbReference type="ARBA" id="ARBA00022840"/>
    </source>
</evidence>
<keyword evidence="7" id="KW-0573">Peptidoglycan synthesis</keyword>
<dbReference type="Gene3D" id="3.90.190.20">
    <property type="entry name" value="Mur ligase, C-terminal domain"/>
    <property type="match status" value="1"/>
</dbReference>
<dbReference type="GO" id="GO:0051301">
    <property type="term" value="P:cell division"/>
    <property type="evidence" value="ECO:0007669"/>
    <property type="project" value="UniProtKB-KW"/>
</dbReference>
<keyword evidence="6 7" id="KW-0067">ATP-binding</keyword>
<dbReference type="GO" id="GO:0009252">
    <property type="term" value="P:peptidoglycan biosynthetic process"/>
    <property type="evidence" value="ECO:0007669"/>
    <property type="project" value="UniProtKB-UniRule"/>
</dbReference>
<evidence type="ECO:0000313" key="10">
    <source>
        <dbReference type="Proteomes" id="UP000312032"/>
    </source>
</evidence>
<dbReference type="UniPathway" id="UPA00219"/>
<evidence type="ECO:0000256" key="2">
    <source>
        <dbReference type="ARBA" id="ARBA00004752"/>
    </source>
</evidence>
<dbReference type="InterPro" id="IPR013221">
    <property type="entry name" value="Mur_ligase_cen"/>
</dbReference>
<comment type="function">
    <text evidence="7">Cell wall formation. Catalyzes the addition of glutamate to the nucleotide precursor UDP-N-acetylmuramoyl-L-alanine (UMA).</text>
</comment>
<dbReference type="SUPFAM" id="SSF53244">
    <property type="entry name" value="MurD-like peptide ligases, peptide-binding domain"/>
    <property type="match status" value="1"/>
</dbReference>
<keyword evidence="7" id="KW-0133">Cell shape</keyword>
<dbReference type="HAMAP" id="MF_00639">
    <property type="entry name" value="MurD"/>
    <property type="match status" value="1"/>
</dbReference>
<dbReference type="PANTHER" id="PTHR43692">
    <property type="entry name" value="UDP-N-ACETYLMURAMOYLALANINE--D-GLUTAMATE LIGASE"/>
    <property type="match status" value="1"/>
</dbReference>
<evidence type="ECO:0000256" key="5">
    <source>
        <dbReference type="ARBA" id="ARBA00022741"/>
    </source>
</evidence>
<dbReference type="GO" id="GO:0005737">
    <property type="term" value="C:cytoplasm"/>
    <property type="evidence" value="ECO:0007669"/>
    <property type="project" value="UniProtKB-SubCell"/>
</dbReference>
<dbReference type="EC" id="6.3.2.9" evidence="7"/>
<evidence type="ECO:0000259" key="8">
    <source>
        <dbReference type="Pfam" id="PF08245"/>
    </source>
</evidence>
<keyword evidence="4 7" id="KW-0436">Ligase</keyword>
<evidence type="ECO:0000256" key="7">
    <source>
        <dbReference type="HAMAP-Rule" id="MF_00639"/>
    </source>
</evidence>
<dbReference type="GO" id="GO:0008764">
    <property type="term" value="F:UDP-N-acetylmuramoylalanine-D-glutamate ligase activity"/>
    <property type="evidence" value="ECO:0007669"/>
    <property type="project" value="UniProtKB-UniRule"/>
</dbReference>
<name>A0A5C4U550_9CORY</name>
<dbReference type="PANTHER" id="PTHR43692:SF1">
    <property type="entry name" value="UDP-N-ACETYLMURAMOYLALANINE--D-GLUTAMATE LIGASE"/>
    <property type="match status" value="1"/>
</dbReference>
<keyword evidence="5 7" id="KW-0547">Nucleotide-binding</keyword>
<reference evidence="9 10" key="1">
    <citation type="submission" date="2019-06" db="EMBL/GenBank/DDBJ databases">
        <authorList>
            <person name="Li J."/>
        </authorList>
    </citation>
    <scope>NUCLEOTIDE SEQUENCE [LARGE SCALE GENOMIC DNA]</scope>
    <source>
        <strain evidence="9 10">LMG 28165</strain>
    </source>
</reference>
<proteinExistence type="inferred from homology"/>
<gene>
    <name evidence="7" type="primary">murD</name>
    <name evidence="9" type="ORF">FHE74_03350</name>
</gene>
<comment type="catalytic activity">
    <reaction evidence="7">
        <text>UDP-N-acetyl-alpha-D-muramoyl-L-alanine + D-glutamate + ATP = UDP-N-acetyl-alpha-D-muramoyl-L-alanyl-D-glutamate + ADP + phosphate + H(+)</text>
        <dbReference type="Rhea" id="RHEA:16429"/>
        <dbReference type="ChEBI" id="CHEBI:15378"/>
        <dbReference type="ChEBI" id="CHEBI:29986"/>
        <dbReference type="ChEBI" id="CHEBI:30616"/>
        <dbReference type="ChEBI" id="CHEBI:43474"/>
        <dbReference type="ChEBI" id="CHEBI:83898"/>
        <dbReference type="ChEBI" id="CHEBI:83900"/>
        <dbReference type="ChEBI" id="CHEBI:456216"/>
        <dbReference type="EC" id="6.3.2.9"/>
    </reaction>
</comment>
<keyword evidence="7" id="KW-0961">Cell wall biogenesis/degradation</keyword>
<dbReference type="Pfam" id="PF21799">
    <property type="entry name" value="MurD-like_N"/>
    <property type="match status" value="1"/>
</dbReference>
<comment type="caution">
    <text evidence="9">The sequence shown here is derived from an EMBL/GenBank/DDBJ whole genome shotgun (WGS) entry which is preliminary data.</text>
</comment>
<dbReference type="AlphaFoldDB" id="A0A5C4U550"/>
<dbReference type="Gene3D" id="3.40.1190.10">
    <property type="entry name" value="Mur-like, catalytic domain"/>
    <property type="match status" value="1"/>
</dbReference>
<dbReference type="EMBL" id="VDHJ01000003">
    <property type="protein sequence ID" value="TNL99400.1"/>
    <property type="molecule type" value="Genomic_DNA"/>
</dbReference>
<dbReference type="RefSeq" id="WP_139465076.1">
    <property type="nucleotide sequence ID" value="NZ_VDHJ01000003.1"/>
</dbReference>
<comment type="subcellular location">
    <subcellularLocation>
        <location evidence="1 7">Cytoplasm</location>
    </subcellularLocation>
</comment>
<dbReference type="OrthoDB" id="9809796at2"/>